<protein>
    <recommendedName>
        <fullName evidence="2 5">Basal-body rod modification protein FlgD</fullName>
    </recommendedName>
</protein>
<dbReference type="Gene3D" id="2.30.30.910">
    <property type="match status" value="1"/>
</dbReference>
<comment type="function">
    <text evidence="4 5">Required for flagellar hook formation. May act as a scaffolding protein.</text>
</comment>
<feature type="domain" description="FlgD/Vpr Ig-like" evidence="6">
    <location>
        <begin position="129"/>
        <end position="183"/>
    </location>
</feature>
<dbReference type="Pfam" id="PF13860">
    <property type="entry name" value="FlgD_ig"/>
    <property type="match status" value="1"/>
</dbReference>
<comment type="caution">
    <text evidence="7">The sequence shown here is derived from an EMBL/GenBank/DDBJ whole genome shotgun (WGS) entry which is preliminary data.</text>
</comment>
<proteinExistence type="inferred from homology"/>
<keyword evidence="7" id="KW-0282">Flagellum</keyword>
<keyword evidence="8" id="KW-1185">Reference proteome</keyword>
<comment type="similarity">
    <text evidence="1 5">Belongs to the FlgD family.</text>
</comment>
<reference evidence="7 8" key="1">
    <citation type="submission" date="2016-12" db="EMBL/GenBank/DDBJ databases">
        <title>Comparison of Traditional DNA-DNA Hybridization with In Silico Genomic Analysis.</title>
        <authorList>
            <person name="Nicholson A.C."/>
            <person name="Humrighouse B.W."/>
            <person name="Graziano J."/>
            <person name="Lasker B."/>
            <person name="Whitney A.M."/>
            <person name="Mcquiston J.R."/>
        </authorList>
    </citation>
    <scope>NUCLEOTIDE SEQUENCE [LARGE SCALE GENOMIC DNA]</scope>
    <source>
        <strain evidence="7 8">H2240</strain>
    </source>
</reference>
<keyword evidence="7" id="KW-0969">Cilium</keyword>
<keyword evidence="7" id="KW-0966">Cell projection</keyword>
<evidence type="ECO:0000256" key="3">
    <source>
        <dbReference type="ARBA" id="ARBA00022795"/>
    </source>
</evidence>
<dbReference type="EMBL" id="NIPW01000024">
    <property type="protein sequence ID" value="OWJ76951.1"/>
    <property type="molecule type" value="Genomic_DNA"/>
</dbReference>
<dbReference type="InterPro" id="IPR025965">
    <property type="entry name" value="FlgD/Vpr_Ig-like"/>
</dbReference>
<dbReference type="AlphaFoldDB" id="A0A212AAD0"/>
<evidence type="ECO:0000313" key="8">
    <source>
        <dbReference type="Proteomes" id="UP000196878"/>
    </source>
</evidence>
<sequence>MVRTGWICACEDKLDIANTTAQRSTGTPSASGGGFASTDFQTFLRMLTTQLQNQDPLNPMESSEFAVQLATFSGVEQQMRTNQLLEGLASGPGLGGVSGFSNWLGKEVAVTSPAVYDGAPLTLLPPELAEADRAVLIVRDSGGDIVAREDFPMDGGAVSWAGSLSGEAPLPPGRYSFSVQTYSGTTPLTTESVPAYQRVEEIRADTNGAIQLILRGGAQFSADQVVAMREPG</sequence>
<evidence type="ECO:0000256" key="5">
    <source>
        <dbReference type="RuleBase" id="RU362076"/>
    </source>
</evidence>
<gene>
    <name evidence="7" type="primary">flgD</name>
    <name evidence="7" type="ORF">CDV49_12390</name>
</gene>
<dbReference type="Pfam" id="PF03963">
    <property type="entry name" value="FlgD"/>
    <property type="match status" value="1"/>
</dbReference>
<dbReference type="OrthoDB" id="9785233at2"/>
<dbReference type="GO" id="GO:0044781">
    <property type="term" value="P:bacterial-type flagellum organization"/>
    <property type="evidence" value="ECO:0007669"/>
    <property type="project" value="UniProtKB-UniRule"/>
</dbReference>
<evidence type="ECO:0000256" key="4">
    <source>
        <dbReference type="ARBA" id="ARBA00024746"/>
    </source>
</evidence>
<evidence type="ECO:0000313" key="7">
    <source>
        <dbReference type="EMBL" id="OWJ76951.1"/>
    </source>
</evidence>
<dbReference type="Gene3D" id="2.60.40.4070">
    <property type="match status" value="1"/>
</dbReference>
<keyword evidence="3 5" id="KW-1005">Bacterial flagellum biogenesis</keyword>
<organism evidence="7 8">
    <name type="scientific">Haematobacter genomosp. 1</name>
    <dbReference type="NCBI Taxonomy" id="366618"/>
    <lineage>
        <taxon>Bacteria</taxon>
        <taxon>Pseudomonadati</taxon>
        <taxon>Pseudomonadota</taxon>
        <taxon>Alphaproteobacteria</taxon>
        <taxon>Rhodobacterales</taxon>
        <taxon>Paracoccaceae</taxon>
        <taxon>Haematobacter</taxon>
    </lineage>
</organism>
<evidence type="ECO:0000259" key="6">
    <source>
        <dbReference type="Pfam" id="PF13860"/>
    </source>
</evidence>
<accession>A0A212AAD0</accession>
<evidence type="ECO:0000256" key="2">
    <source>
        <dbReference type="ARBA" id="ARBA00016013"/>
    </source>
</evidence>
<dbReference type="Proteomes" id="UP000196878">
    <property type="component" value="Unassembled WGS sequence"/>
</dbReference>
<dbReference type="InterPro" id="IPR005648">
    <property type="entry name" value="FlgD"/>
</dbReference>
<evidence type="ECO:0000256" key="1">
    <source>
        <dbReference type="ARBA" id="ARBA00010577"/>
    </source>
</evidence>
<name>A0A212AAD0_9RHOB</name>